<feature type="compositionally biased region" description="Basic and acidic residues" evidence="1">
    <location>
        <begin position="1"/>
        <end position="24"/>
    </location>
</feature>
<reference evidence="2 3" key="1">
    <citation type="submission" date="2021-06" db="EMBL/GenBank/DDBJ databases">
        <title>Caerostris darwini draft genome.</title>
        <authorList>
            <person name="Kono N."/>
            <person name="Arakawa K."/>
        </authorList>
    </citation>
    <scope>NUCLEOTIDE SEQUENCE [LARGE SCALE GENOMIC DNA]</scope>
</reference>
<accession>A0AAV4VED3</accession>
<dbReference type="EMBL" id="BPLQ01012792">
    <property type="protein sequence ID" value="GIY67908.1"/>
    <property type="molecule type" value="Genomic_DNA"/>
</dbReference>
<evidence type="ECO:0000313" key="2">
    <source>
        <dbReference type="EMBL" id="GIY67908.1"/>
    </source>
</evidence>
<gene>
    <name evidence="2" type="ORF">CDAR_563711</name>
</gene>
<protein>
    <submittedName>
        <fullName evidence="2">Uncharacterized protein</fullName>
    </submittedName>
</protein>
<name>A0AAV4VED3_9ARAC</name>
<proteinExistence type="predicted"/>
<keyword evidence="3" id="KW-1185">Reference proteome</keyword>
<comment type="caution">
    <text evidence="2">The sequence shown here is derived from an EMBL/GenBank/DDBJ whole genome shotgun (WGS) entry which is preliminary data.</text>
</comment>
<organism evidence="2 3">
    <name type="scientific">Caerostris darwini</name>
    <dbReference type="NCBI Taxonomy" id="1538125"/>
    <lineage>
        <taxon>Eukaryota</taxon>
        <taxon>Metazoa</taxon>
        <taxon>Ecdysozoa</taxon>
        <taxon>Arthropoda</taxon>
        <taxon>Chelicerata</taxon>
        <taxon>Arachnida</taxon>
        <taxon>Araneae</taxon>
        <taxon>Araneomorphae</taxon>
        <taxon>Entelegynae</taxon>
        <taxon>Araneoidea</taxon>
        <taxon>Araneidae</taxon>
        <taxon>Caerostris</taxon>
    </lineage>
</organism>
<evidence type="ECO:0000313" key="3">
    <source>
        <dbReference type="Proteomes" id="UP001054837"/>
    </source>
</evidence>
<dbReference type="AlphaFoldDB" id="A0AAV4VED3"/>
<evidence type="ECO:0000256" key="1">
    <source>
        <dbReference type="SAM" id="MobiDB-lite"/>
    </source>
</evidence>
<sequence length="101" mass="11365">MNCEQRGRVDEGDEVHGSGRHETLVTDTKTNLSPSKERCLISDGLKIISSQIVIQLAPRTCHRNHSLITTWPYTGTLLQKTRLPSLKLNRPDTLATEKSRN</sequence>
<feature type="region of interest" description="Disordered" evidence="1">
    <location>
        <begin position="1"/>
        <end position="29"/>
    </location>
</feature>
<dbReference type="Proteomes" id="UP001054837">
    <property type="component" value="Unassembled WGS sequence"/>
</dbReference>